<evidence type="ECO:0000256" key="3">
    <source>
        <dbReference type="SAM" id="SignalP"/>
    </source>
</evidence>
<protein>
    <submittedName>
        <fullName evidence="4">SCO family protein</fullName>
    </submittedName>
</protein>
<comment type="caution">
    <text evidence="4">The sequence shown here is derived from an EMBL/GenBank/DDBJ whole genome shotgun (WGS) entry which is preliminary data.</text>
</comment>
<keyword evidence="3" id="KW-0732">Signal</keyword>
<dbReference type="InterPro" id="IPR036249">
    <property type="entry name" value="Thioredoxin-like_sf"/>
</dbReference>
<feature type="transmembrane region" description="Helical" evidence="2">
    <location>
        <begin position="254"/>
        <end position="272"/>
    </location>
</feature>
<keyword evidence="2" id="KW-0812">Transmembrane</keyword>
<comment type="similarity">
    <text evidence="1">Belongs to the SCO1/2 family.</text>
</comment>
<dbReference type="RefSeq" id="WP_277864512.1">
    <property type="nucleotide sequence ID" value="NZ_JARRAG010000003.1"/>
</dbReference>
<keyword evidence="2" id="KW-1133">Transmembrane helix</keyword>
<organism evidence="4 5">
    <name type="scientific">Paludisphaera mucosa</name>
    <dbReference type="NCBI Taxonomy" id="3030827"/>
    <lineage>
        <taxon>Bacteria</taxon>
        <taxon>Pseudomonadati</taxon>
        <taxon>Planctomycetota</taxon>
        <taxon>Planctomycetia</taxon>
        <taxon>Isosphaerales</taxon>
        <taxon>Isosphaeraceae</taxon>
        <taxon>Paludisphaera</taxon>
    </lineage>
</organism>
<reference evidence="4 5" key="1">
    <citation type="submission" date="2023-03" db="EMBL/GenBank/DDBJ databases">
        <title>Paludisphaera mucosa sp. nov. a novel planctomycete from northern fen.</title>
        <authorList>
            <person name="Ivanova A."/>
        </authorList>
    </citation>
    <scope>NUCLEOTIDE SEQUENCE [LARGE SCALE GENOMIC DNA]</scope>
    <source>
        <strain evidence="4 5">Pla2</strain>
    </source>
</reference>
<feature type="signal peptide" evidence="3">
    <location>
        <begin position="1"/>
        <end position="23"/>
    </location>
</feature>
<gene>
    <name evidence="4" type="ORF">PZE19_30835</name>
</gene>
<evidence type="ECO:0000256" key="1">
    <source>
        <dbReference type="ARBA" id="ARBA00010996"/>
    </source>
</evidence>
<dbReference type="PANTHER" id="PTHR12151:SF8">
    <property type="entry name" value="THIOREDOXIN DOMAIN-CONTAINING PROTEIN"/>
    <property type="match status" value="1"/>
</dbReference>
<evidence type="ECO:0000313" key="5">
    <source>
        <dbReference type="Proteomes" id="UP001216907"/>
    </source>
</evidence>
<dbReference type="Gene3D" id="3.40.30.10">
    <property type="entry name" value="Glutaredoxin"/>
    <property type="match status" value="1"/>
</dbReference>
<feature type="chain" id="PRO_5046587117" evidence="3">
    <location>
        <begin position="24"/>
        <end position="300"/>
    </location>
</feature>
<sequence length="300" mass="31882">MRRPLLRLMMLAAPLLAAAPAVGDQPVPLGTQAAPVSDPAAFAGTASQVKFEQRLGAQVPLGTTFLDEEGRETPLSACFGRRPVVLALVFHRCPLLCNQVLAGLTRSLKPLPIKAGVDFDVVAVSIDPDDTPASAKAKKAGYLERYDNPGTEAGWKFLTGRKEAIDALCDAVGFHYVQNPATKQFAHAAGIVVMTPGGQPAQYFFGIDFPPKEVDAAIRRASEGHIGSRIASLLLLCYDYDSATGKYTLSIVRLLRGFGTLTALSLGLYLFLMFRRELRGRTGDGPPDVAEATAGDGPGA</sequence>
<proteinExistence type="inferred from homology"/>
<name>A0ABT6FLE8_9BACT</name>
<dbReference type="PANTHER" id="PTHR12151">
    <property type="entry name" value="ELECTRON TRANSPORT PROTIN SCO1/SENC FAMILY MEMBER"/>
    <property type="match status" value="1"/>
</dbReference>
<dbReference type="CDD" id="cd02968">
    <property type="entry name" value="SCO"/>
    <property type="match status" value="1"/>
</dbReference>
<keyword evidence="5" id="KW-1185">Reference proteome</keyword>
<dbReference type="Pfam" id="PF02630">
    <property type="entry name" value="SCO1-SenC"/>
    <property type="match status" value="1"/>
</dbReference>
<evidence type="ECO:0000256" key="2">
    <source>
        <dbReference type="SAM" id="Phobius"/>
    </source>
</evidence>
<accession>A0ABT6FLE8</accession>
<evidence type="ECO:0000313" key="4">
    <source>
        <dbReference type="EMBL" id="MDG3008185.1"/>
    </source>
</evidence>
<dbReference type="SUPFAM" id="SSF52833">
    <property type="entry name" value="Thioredoxin-like"/>
    <property type="match status" value="1"/>
</dbReference>
<dbReference type="Proteomes" id="UP001216907">
    <property type="component" value="Unassembled WGS sequence"/>
</dbReference>
<dbReference type="EMBL" id="JARRAG010000003">
    <property type="protein sequence ID" value="MDG3008185.1"/>
    <property type="molecule type" value="Genomic_DNA"/>
</dbReference>
<keyword evidence="2" id="KW-0472">Membrane</keyword>
<dbReference type="InterPro" id="IPR003782">
    <property type="entry name" value="SCO1/SenC"/>
</dbReference>